<evidence type="ECO:0000256" key="4">
    <source>
        <dbReference type="ARBA" id="ARBA00022692"/>
    </source>
</evidence>
<keyword evidence="6 8" id="KW-0472">Membrane</keyword>
<dbReference type="GO" id="GO:0005886">
    <property type="term" value="C:plasma membrane"/>
    <property type="evidence" value="ECO:0007669"/>
    <property type="project" value="UniProtKB-SubCell"/>
</dbReference>
<accession>A0A5B2WGI1</accession>
<comment type="caution">
    <text evidence="9">The sequence shown here is derived from an EMBL/GenBank/DDBJ whole genome shotgun (WGS) entry which is preliminary data.</text>
</comment>
<dbReference type="InterPro" id="IPR010290">
    <property type="entry name" value="TM_effector"/>
</dbReference>
<keyword evidence="4 8" id="KW-0812">Transmembrane</keyword>
<keyword evidence="3" id="KW-1003">Cell membrane</keyword>
<dbReference type="Proteomes" id="UP000323454">
    <property type="component" value="Unassembled WGS sequence"/>
</dbReference>
<protein>
    <submittedName>
        <fullName evidence="9">MFS transporter</fullName>
    </submittedName>
</protein>
<sequence>MGAPGRAAGQPAHRQAGPADRRAGVTAPLTRQGPLLLRNRDFALVWLGQVFAQGGTRVYQIGLLWWLLGQLPEHARGLASGAFLVVGALPSLLLVRPIGRLLDRAPSRRVMLRAELVACAVVTVLALFAFADSVALWAVYPVGLVLAVCQAVFDPCLSKSVPELVDEADIERAVGFEASTQSVANFAGAAFGAVLLATIGFAGAVALNAVTYALAAGCLWVARFRRVPAAAQGVAESGSGTGEPVGTWAFLGSLPGVRPLLGCFAAANFFATPTLLILPLYTRSVLHAGADTLSRLETALWLGLLVGAFAAGHVRVRGRTARFGAACIAAFALCLGVPGLVDASTAYLVALAVGGACLGMSNVKFTALFQRVVPDGVKGRFFAALQAAVSLTFPVAFLGFGALGDTVAPQVLCLVQAGGLVLVAGLLATMREPVATPGSAA</sequence>
<evidence type="ECO:0000313" key="10">
    <source>
        <dbReference type="Proteomes" id="UP000323454"/>
    </source>
</evidence>
<dbReference type="CDD" id="cd06173">
    <property type="entry name" value="MFS_MefA_like"/>
    <property type="match status" value="1"/>
</dbReference>
<evidence type="ECO:0000313" key="9">
    <source>
        <dbReference type="EMBL" id="KAA2250971.1"/>
    </source>
</evidence>
<dbReference type="Pfam" id="PF05977">
    <property type="entry name" value="MFS_3"/>
    <property type="match status" value="1"/>
</dbReference>
<dbReference type="PANTHER" id="PTHR23513">
    <property type="entry name" value="INTEGRAL MEMBRANE EFFLUX PROTEIN-RELATED"/>
    <property type="match status" value="1"/>
</dbReference>
<keyword evidence="10" id="KW-1185">Reference proteome</keyword>
<evidence type="ECO:0000256" key="5">
    <source>
        <dbReference type="ARBA" id="ARBA00022989"/>
    </source>
</evidence>
<gene>
    <name evidence="9" type="ORF">F0L68_38420</name>
</gene>
<name>A0A5B2WGI1_9PSEU</name>
<proteinExistence type="predicted"/>
<evidence type="ECO:0000256" key="3">
    <source>
        <dbReference type="ARBA" id="ARBA00022475"/>
    </source>
</evidence>
<feature type="transmembrane region" description="Helical" evidence="8">
    <location>
        <begin position="347"/>
        <end position="369"/>
    </location>
</feature>
<evidence type="ECO:0000256" key="7">
    <source>
        <dbReference type="SAM" id="MobiDB-lite"/>
    </source>
</evidence>
<evidence type="ECO:0000256" key="6">
    <source>
        <dbReference type="ARBA" id="ARBA00023136"/>
    </source>
</evidence>
<feature type="transmembrane region" description="Helical" evidence="8">
    <location>
        <begin position="260"/>
        <end position="278"/>
    </location>
</feature>
<feature type="transmembrane region" description="Helical" evidence="8">
    <location>
        <begin position="44"/>
        <end position="68"/>
    </location>
</feature>
<keyword evidence="2" id="KW-0813">Transport</keyword>
<dbReference type="OrthoDB" id="3683819at2"/>
<feature type="transmembrane region" description="Helical" evidence="8">
    <location>
        <begin position="189"/>
        <end position="222"/>
    </location>
</feature>
<evidence type="ECO:0000256" key="2">
    <source>
        <dbReference type="ARBA" id="ARBA00022448"/>
    </source>
</evidence>
<keyword evidence="5 8" id="KW-1133">Transmembrane helix</keyword>
<dbReference type="Gene3D" id="1.20.1250.20">
    <property type="entry name" value="MFS general substrate transporter like domains"/>
    <property type="match status" value="2"/>
</dbReference>
<comment type="subcellular location">
    <subcellularLocation>
        <location evidence="1">Cell membrane</location>
        <topology evidence="1">Multi-pass membrane protein</topology>
    </subcellularLocation>
</comment>
<feature type="transmembrane region" description="Helical" evidence="8">
    <location>
        <begin position="381"/>
        <end position="401"/>
    </location>
</feature>
<dbReference type="PANTHER" id="PTHR23513:SF6">
    <property type="entry name" value="MAJOR FACILITATOR SUPERFAMILY ASSOCIATED DOMAIN-CONTAINING PROTEIN"/>
    <property type="match status" value="1"/>
</dbReference>
<dbReference type="InterPro" id="IPR036259">
    <property type="entry name" value="MFS_trans_sf"/>
</dbReference>
<dbReference type="SUPFAM" id="SSF103473">
    <property type="entry name" value="MFS general substrate transporter"/>
    <property type="match status" value="1"/>
</dbReference>
<feature type="transmembrane region" description="Helical" evidence="8">
    <location>
        <begin position="407"/>
        <end position="428"/>
    </location>
</feature>
<reference evidence="9 10" key="2">
    <citation type="submission" date="2019-09" db="EMBL/GenBank/DDBJ databases">
        <authorList>
            <person name="Jin C."/>
        </authorList>
    </citation>
    <scope>NUCLEOTIDE SEQUENCE [LARGE SCALE GENOMIC DNA]</scope>
    <source>
        <strain evidence="9 10">AN110305</strain>
    </source>
</reference>
<feature type="transmembrane region" description="Helical" evidence="8">
    <location>
        <begin position="323"/>
        <end position="341"/>
    </location>
</feature>
<organism evidence="9 10">
    <name type="scientific">Solihabitans fulvus</name>
    <dbReference type="NCBI Taxonomy" id="1892852"/>
    <lineage>
        <taxon>Bacteria</taxon>
        <taxon>Bacillati</taxon>
        <taxon>Actinomycetota</taxon>
        <taxon>Actinomycetes</taxon>
        <taxon>Pseudonocardiales</taxon>
        <taxon>Pseudonocardiaceae</taxon>
        <taxon>Solihabitans</taxon>
    </lineage>
</organism>
<feature type="transmembrane region" description="Helical" evidence="8">
    <location>
        <begin position="298"/>
        <end position="316"/>
    </location>
</feature>
<feature type="transmembrane region" description="Helical" evidence="8">
    <location>
        <begin position="74"/>
        <end position="95"/>
    </location>
</feature>
<evidence type="ECO:0000256" key="8">
    <source>
        <dbReference type="SAM" id="Phobius"/>
    </source>
</evidence>
<reference evidence="9 10" key="1">
    <citation type="submission" date="2019-09" db="EMBL/GenBank/DDBJ databases">
        <title>Goodfellowia gen. nov., a new genus of the Pseudonocardineae related to Actinoalloteichus, containing Goodfellowia coeruleoviolacea gen. nov., comb. nov. gen. nov., comb. nov.</title>
        <authorList>
            <person name="Labeda D."/>
        </authorList>
    </citation>
    <scope>NUCLEOTIDE SEQUENCE [LARGE SCALE GENOMIC DNA]</scope>
    <source>
        <strain evidence="9 10">AN110305</strain>
    </source>
</reference>
<feature type="region of interest" description="Disordered" evidence="7">
    <location>
        <begin position="1"/>
        <end position="24"/>
    </location>
</feature>
<evidence type="ECO:0000256" key="1">
    <source>
        <dbReference type="ARBA" id="ARBA00004651"/>
    </source>
</evidence>
<dbReference type="AlphaFoldDB" id="A0A5B2WGI1"/>
<dbReference type="EMBL" id="VUOB01000086">
    <property type="protein sequence ID" value="KAA2250971.1"/>
    <property type="molecule type" value="Genomic_DNA"/>
</dbReference>
<feature type="transmembrane region" description="Helical" evidence="8">
    <location>
        <begin position="116"/>
        <end position="140"/>
    </location>
</feature>